<keyword evidence="2" id="KW-0032">Aminotransferase</keyword>
<gene>
    <name evidence="2" type="ORF">ACFL6M_05750</name>
</gene>
<keyword evidence="2" id="KW-0808">Transferase</keyword>
<proteinExistence type="inferred from homology"/>
<comment type="similarity">
    <text evidence="1">Belongs to the class-IV pyridoxal-phosphate-dependent aminotransferase family.</text>
</comment>
<dbReference type="PANTHER" id="PTHR42743:SF10">
    <property type="entry name" value="D-ALANINE AMINOTRANSFERASE"/>
    <property type="match status" value="1"/>
</dbReference>
<dbReference type="Proteomes" id="UP001593833">
    <property type="component" value="Unassembled WGS sequence"/>
</dbReference>
<reference evidence="2 3" key="1">
    <citation type="submission" date="2024-09" db="EMBL/GenBank/DDBJ databases">
        <authorList>
            <person name="D'Angelo T."/>
        </authorList>
    </citation>
    <scope>NUCLEOTIDE SEQUENCE [LARGE SCALE GENOMIC DNA]</scope>
    <source>
        <strain evidence="2">SAG AM-320-E07</strain>
    </source>
</reference>
<evidence type="ECO:0000256" key="1">
    <source>
        <dbReference type="ARBA" id="ARBA00009320"/>
    </source>
</evidence>
<dbReference type="Gene3D" id="3.20.10.10">
    <property type="entry name" value="D-amino Acid Aminotransferase, subunit A, domain 2"/>
    <property type="match status" value="1"/>
</dbReference>
<dbReference type="InterPro" id="IPR036038">
    <property type="entry name" value="Aminotransferase-like"/>
</dbReference>
<protein>
    <submittedName>
        <fullName evidence="2">Aminotransferase class IV</fullName>
    </submittedName>
</protein>
<sequence>MWAVLNGEFVRKEEERIRLEDRGLTFGDGLFEVLRTVNGRLLFFDEHIERMVSSAEHFGFPLPWRPEEVEQQALELIRRNGIKDGECYLQLTRGADRNRGHKYPPTDTAPTFFILAFPLRRIDPANWERGAKLFTYPDLRHQLCTHKTLNLLPNVMAKNHAYDRGGYEALMFREDEHGRYVTEGGSSSYFCVADGRILVPEVDNILPGITRGKIIRMAKNLGHEVEERRLYLSDLLAADEVLLTSTISKVMPVRAVDDARFAAPGKITELLQATYERLFRQQLGLQPPSGAIP</sequence>
<dbReference type="InterPro" id="IPR043131">
    <property type="entry name" value="BCAT-like_N"/>
</dbReference>
<keyword evidence="3" id="KW-1185">Reference proteome</keyword>
<accession>A0ABV6YL77</accession>
<dbReference type="PANTHER" id="PTHR42743">
    <property type="entry name" value="AMINO-ACID AMINOTRANSFERASE"/>
    <property type="match status" value="1"/>
</dbReference>
<organism evidence="2 3">
    <name type="scientific">Eiseniibacteriota bacterium</name>
    <dbReference type="NCBI Taxonomy" id="2212470"/>
    <lineage>
        <taxon>Bacteria</taxon>
        <taxon>Candidatus Eiseniibacteriota</taxon>
    </lineage>
</organism>
<dbReference type="EMBL" id="JBHPKH010000072">
    <property type="protein sequence ID" value="MFC1573086.1"/>
    <property type="molecule type" value="Genomic_DNA"/>
</dbReference>
<dbReference type="Gene3D" id="3.30.470.10">
    <property type="match status" value="1"/>
</dbReference>
<dbReference type="InterPro" id="IPR001544">
    <property type="entry name" value="Aminotrans_IV"/>
</dbReference>
<dbReference type="InterPro" id="IPR043132">
    <property type="entry name" value="BCAT-like_C"/>
</dbReference>
<dbReference type="Pfam" id="PF01063">
    <property type="entry name" value="Aminotran_4"/>
    <property type="match status" value="1"/>
</dbReference>
<dbReference type="GO" id="GO:0008483">
    <property type="term" value="F:transaminase activity"/>
    <property type="evidence" value="ECO:0007669"/>
    <property type="project" value="UniProtKB-KW"/>
</dbReference>
<comment type="caution">
    <text evidence="2">The sequence shown here is derived from an EMBL/GenBank/DDBJ whole genome shotgun (WGS) entry which is preliminary data.</text>
</comment>
<dbReference type="SUPFAM" id="SSF56752">
    <property type="entry name" value="D-aminoacid aminotransferase-like PLP-dependent enzymes"/>
    <property type="match status" value="1"/>
</dbReference>
<evidence type="ECO:0000313" key="3">
    <source>
        <dbReference type="Proteomes" id="UP001593833"/>
    </source>
</evidence>
<evidence type="ECO:0000313" key="2">
    <source>
        <dbReference type="EMBL" id="MFC1573086.1"/>
    </source>
</evidence>
<name>A0ABV6YL77_UNCEI</name>
<dbReference type="InterPro" id="IPR050571">
    <property type="entry name" value="Class-IV_PLP-Dep_Aminotrnsfr"/>
</dbReference>